<comment type="caution">
    <text evidence="1">The sequence shown here is derived from an EMBL/GenBank/DDBJ whole genome shotgun (WGS) entry which is preliminary data.</text>
</comment>
<dbReference type="EMBL" id="JACXAD010000016">
    <property type="protein sequence ID" value="MBD2769110.1"/>
    <property type="molecule type" value="Genomic_DNA"/>
</dbReference>
<dbReference type="AlphaFoldDB" id="A0A927BF48"/>
<dbReference type="Proteomes" id="UP000612233">
    <property type="component" value="Unassembled WGS sequence"/>
</dbReference>
<accession>A0A927BF48</accession>
<name>A0A927BF48_9BACT</name>
<proteinExistence type="predicted"/>
<dbReference type="RefSeq" id="WP_191005922.1">
    <property type="nucleotide sequence ID" value="NZ_JACXAD010000016.1"/>
</dbReference>
<protein>
    <submittedName>
        <fullName evidence="1">Uncharacterized protein</fullName>
    </submittedName>
</protein>
<gene>
    <name evidence="1" type="ORF">IC235_14545</name>
</gene>
<reference evidence="1" key="1">
    <citation type="submission" date="2020-09" db="EMBL/GenBank/DDBJ databases">
        <authorList>
            <person name="Kim M.K."/>
        </authorList>
    </citation>
    <scope>NUCLEOTIDE SEQUENCE</scope>
    <source>
        <strain evidence="1">BT664</strain>
    </source>
</reference>
<evidence type="ECO:0000313" key="2">
    <source>
        <dbReference type="Proteomes" id="UP000612233"/>
    </source>
</evidence>
<organism evidence="1 2">
    <name type="scientific">Hymenobacter montanus</name>
    <dbReference type="NCBI Taxonomy" id="2771359"/>
    <lineage>
        <taxon>Bacteria</taxon>
        <taxon>Pseudomonadati</taxon>
        <taxon>Bacteroidota</taxon>
        <taxon>Cytophagia</taxon>
        <taxon>Cytophagales</taxon>
        <taxon>Hymenobacteraceae</taxon>
        <taxon>Hymenobacter</taxon>
    </lineage>
</organism>
<evidence type="ECO:0000313" key="1">
    <source>
        <dbReference type="EMBL" id="MBD2769110.1"/>
    </source>
</evidence>
<sequence length="52" mass="5672">MNTASASAFMTSPMALCMAQPLGRIVSAHSLIRRPRSGLPRRIRPARQSTGY</sequence>
<keyword evidence="2" id="KW-1185">Reference proteome</keyword>